<keyword evidence="8" id="KW-0902">Two-component regulatory system</keyword>
<feature type="transmembrane region" description="Helical" evidence="9">
    <location>
        <begin position="116"/>
        <end position="138"/>
    </location>
</feature>
<keyword evidence="4" id="KW-0808">Transferase</keyword>
<dbReference type="AlphaFoldDB" id="A0A387BNS1"/>
<accession>A0A387BNS1</accession>
<keyword evidence="3" id="KW-0597">Phosphoprotein</keyword>
<dbReference type="Gene3D" id="1.20.5.1930">
    <property type="match status" value="1"/>
</dbReference>
<evidence type="ECO:0000256" key="8">
    <source>
        <dbReference type="ARBA" id="ARBA00023012"/>
    </source>
</evidence>
<dbReference type="PANTHER" id="PTHR24421:SF10">
    <property type="entry name" value="NITRATE_NITRITE SENSOR PROTEIN NARQ"/>
    <property type="match status" value="1"/>
</dbReference>
<evidence type="ECO:0000259" key="10">
    <source>
        <dbReference type="SMART" id="SM00387"/>
    </source>
</evidence>
<keyword evidence="9" id="KW-0812">Transmembrane</keyword>
<feature type="transmembrane region" description="Helical" evidence="9">
    <location>
        <begin position="191"/>
        <end position="212"/>
    </location>
</feature>
<evidence type="ECO:0000256" key="5">
    <source>
        <dbReference type="ARBA" id="ARBA00022741"/>
    </source>
</evidence>
<evidence type="ECO:0000256" key="3">
    <source>
        <dbReference type="ARBA" id="ARBA00022553"/>
    </source>
</evidence>
<dbReference type="GO" id="GO:0005524">
    <property type="term" value="F:ATP binding"/>
    <property type="evidence" value="ECO:0007669"/>
    <property type="project" value="UniProtKB-KW"/>
</dbReference>
<name>A0A387BNS1_9MICO</name>
<keyword evidence="9" id="KW-1133">Transmembrane helix</keyword>
<evidence type="ECO:0000256" key="1">
    <source>
        <dbReference type="ARBA" id="ARBA00000085"/>
    </source>
</evidence>
<dbReference type="GO" id="GO:0046983">
    <property type="term" value="F:protein dimerization activity"/>
    <property type="evidence" value="ECO:0007669"/>
    <property type="project" value="InterPro"/>
</dbReference>
<evidence type="ECO:0000256" key="4">
    <source>
        <dbReference type="ARBA" id="ARBA00022679"/>
    </source>
</evidence>
<evidence type="ECO:0000256" key="9">
    <source>
        <dbReference type="SAM" id="Phobius"/>
    </source>
</evidence>
<dbReference type="GO" id="GO:0000155">
    <property type="term" value="F:phosphorelay sensor kinase activity"/>
    <property type="evidence" value="ECO:0007669"/>
    <property type="project" value="InterPro"/>
</dbReference>
<keyword evidence="5" id="KW-0547">Nucleotide-binding</keyword>
<dbReference type="GO" id="GO:0016020">
    <property type="term" value="C:membrane"/>
    <property type="evidence" value="ECO:0007669"/>
    <property type="project" value="InterPro"/>
</dbReference>
<proteinExistence type="predicted"/>
<keyword evidence="9" id="KW-0472">Membrane</keyword>
<evidence type="ECO:0000313" key="12">
    <source>
        <dbReference type="Proteomes" id="UP000275069"/>
    </source>
</evidence>
<sequence>MPRPSVAGMNEFLARTTFLPRPKTIAWLRAYVPVAGAILFFVLWTVAEAGRSPHLFKEGMFLLWAVALGLAGIRPRLALAGTIAIPVLIVAAGLIDTPFYDLPGVYTLYVLPSIDYLFSLSTSWPAWFAAPIIVGYVASMSPSWRRRINALVVGLISAIVYGIVLGVAGWLSWVGDHHGYSALVNEASGLAFSLLAAVLFAWVIGIGLSALWRVEIVSERLETTTAQLGEADLELRLAHDRGRISRDIHDSLAHSLAIIVAQAEGAAAIHELKPAAAPESLGNIATVARHALTEVRLLVERINDDEDVSEHTSRIEHIPALIAELRQAGVDATLRTLGTIDRLALSKQVAVFRIAQESLTNALKHGGRGSSATVTLDAQGAGLAVLIVSKSGGGTPLVNGGGRGIGIAGMKERARLVGGWLTAVPSDDETFVVTAFIPPDATAAGEEPAVEASDDVIDADSETAALAIEGARD</sequence>
<comment type="catalytic activity">
    <reaction evidence="1">
        <text>ATP + protein L-histidine = ADP + protein N-phospho-L-histidine.</text>
        <dbReference type="EC" id="2.7.13.3"/>
    </reaction>
</comment>
<reference evidence="11 12" key="1">
    <citation type="submission" date="2018-09" db="EMBL/GenBank/DDBJ databases">
        <title>Genome sequencing of strain 2DFW10M-5.</title>
        <authorList>
            <person name="Heo J."/>
            <person name="Kim S.-J."/>
            <person name="Kwon S.-W."/>
        </authorList>
    </citation>
    <scope>NUCLEOTIDE SEQUENCE [LARGE SCALE GENOMIC DNA]</scope>
    <source>
        <strain evidence="11 12">2DFW10M-5</strain>
    </source>
</reference>
<feature type="transmembrane region" description="Helical" evidence="9">
    <location>
        <begin position="77"/>
        <end position="96"/>
    </location>
</feature>
<dbReference type="PANTHER" id="PTHR24421">
    <property type="entry name" value="NITRATE/NITRITE SENSOR PROTEIN NARX-RELATED"/>
    <property type="match status" value="1"/>
</dbReference>
<evidence type="ECO:0000256" key="6">
    <source>
        <dbReference type="ARBA" id="ARBA00022777"/>
    </source>
</evidence>
<dbReference type="InterPro" id="IPR003594">
    <property type="entry name" value="HATPase_dom"/>
</dbReference>
<keyword evidence="7" id="KW-0067">ATP-binding</keyword>
<dbReference type="SUPFAM" id="SSF55874">
    <property type="entry name" value="ATPase domain of HSP90 chaperone/DNA topoisomerase II/histidine kinase"/>
    <property type="match status" value="1"/>
</dbReference>
<evidence type="ECO:0000256" key="2">
    <source>
        <dbReference type="ARBA" id="ARBA00012438"/>
    </source>
</evidence>
<gene>
    <name evidence="11" type="ORF">D7I44_04035</name>
</gene>
<keyword evidence="6" id="KW-0418">Kinase</keyword>
<evidence type="ECO:0000313" key="11">
    <source>
        <dbReference type="EMBL" id="AYG02769.1"/>
    </source>
</evidence>
<dbReference type="KEGG" id="gry:D7I44_04035"/>
<keyword evidence="12" id="KW-1185">Reference proteome</keyword>
<dbReference type="InterPro" id="IPR011712">
    <property type="entry name" value="Sig_transdc_His_kin_sub3_dim/P"/>
</dbReference>
<dbReference type="OrthoDB" id="227596at2"/>
<dbReference type="Gene3D" id="3.30.565.10">
    <property type="entry name" value="Histidine kinase-like ATPase, C-terminal domain"/>
    <property type="match status" value="1"/>
</dbReference>
<dbReference type="SMART" id="SM00387">
    <property type="entry name" value="HATPase_c"/>
    <property type="match status" value="1"/>
</dbReference>
<dbReference type="Proteomes" id="UP000275069">
    <property type="component" value="Chromosome"/>
</dbReference>
<feature type="domain" description="Histidine kinase/HSP90-like ATPase" evidence="10">
    <location>
        <begin position="346"/>
        <end position="441"/>
    </location>
</feature>
<dbReference type="InterPro" id="IPR050482">
    <property type="entry name" value="Sensor_HK_TwoCompSys"/>
</dbReference>
<feature type="transmembrane region" description="Helical" evidence="9">
    <location>
        <begin position="26"/>
        <end position="47"/>
    </location>
</feature>
<dbReference type="CDD" id="cd16917">
    <property type="entry name" value="HATPase_UhpB-NarQ-NarX-like"/>
    <property type="match status" value="1"/>
</dbReference>
<dbReference type="InterPro" id="IPR036890">
    <property type="entry name" value="HATPase_C_sf"/>
</dbReference>
<feature type="transmembrane region" description="Helical" evidence="9">
    <location>
        <begin position="150"/>
        <end position="171"/>
    </location>
</feature>
<dbReference type="EC" id="2.7.13.3" evidence="2"/>
<evidence type="ECO:0000256" key="7">
    <source>
        <dbReference type="ARBA" id="ARBA00022840"/>
    </source>
</evidence>
<protein>
    <recommendedName>
        <fullName evidence="2">histidine kinase</fullName>
        <ecNumber evidence="2">2.7.13.3</ecNumber>
    </recommendedName>
</protein>
<dbReference type="EMBL" id="CP032624">
    <property type="protein sequence ID" value="AYG02769.1"/>
    <property type="molecule type" value="Genomic_DNA"/>
</dbReference>
<organism evidence="11 12">
    <name type="scientific">Gryllotalpicola protaetiae</name>
    <dbReference type="NCBI Taxonomy" id="2419771"/>
    <lineage>
        <taxon>Bacteria</taxon>
        <taxon>Bacillati</taxon>
        <taxon>Actinomycetota</taxon>
        <taxon>Actinomycetes</taxon>
        <taxon>Micrococcales</taxon>
        <taxon>Microbacteriaceae</taxon>
        <taxon>Gryllotalpicola</taxon>
    </lineage>
</organism>
<dbReference type="Pfam" id="PF02518">
    <property type="entry name" value="HATPase_c"/>
    <property type="match status" value="1"/>
</dbReference>
<dbReference type="Pfam" id="PF07730">
    <property type="entry name" value="HisKA_3"/>
    <property type="match status" value="1"/>
</dbReference>